<dbReference type="PROSITE" id="PS51299">
    <property type="entry name" value="HTH_APSES"/>
    <property type="match status" value="1"/>
</dbReference>
<dbReference type="GO" id="GO:0033309">
    <property type="term" value="C:SBF transcription complex"/>
    <property type="evidence" value="ECO:0007669"/>
    <property type="project" value="TreeGrafter"/>
</dbReference>
<feature type="coiled-coil region" evidence="1">
    <location>
        <begin position="564"/>
        <end position="598"/>
    </location>
</feature>
<keyword evidence="5" id="KW-1185">Reference proteome</keyword>
<dbReference type="GO" id="GO:0000981">
    <property type="term" value="F:DNA-binding transcription factor activity, RNA polymerase II-specific"/>
    <property type="evidence" value="ECO:0007669"/>
    <property type="project" value="UniProtKB-ARBA"/>
</dbReference>
<protein>
    <submittedName>
        <fullName evidence="4">Transcriptional regulator swi6</fullName>
    </submittedName>
</protein>
<dbReference type="Gene3D" id="1.25.40.20">
    <property type="entry name" value="Ankyrin repeat-containing domain"/>
    <property type="match status" value="1"/>
</dbReference>
<feature type="region of interest" description="Disordered" evidence="2">
    <location>
        <begin position="178"/>
        <end position="202"/>
    </location>
</feature>
<comment type="caution">
    <text evidence="4">The sequence shown here is derived from an EMBL/GenBank/DDBJ whole genome shotgun (WGS) entry which is preliminary data.</text>
</comment>
<proteinExistence type="predicted"/>
<dbReference type="PANTHER" id="PTHR43828">
    <property type="entry name" value="ASPARAGINASE"/>
    <property type="match status" value="1"/>
</dbReference>
<keyword evidence="1" id="KW-0175">Coiled coil</keyword>
<dbReference type="Proteomes" id="UP001211907">
    <property type="component" value="Unassembled WGS sequence"/>
</dbReference>
<feature type="compositionally biased region" description="Low complexity" evidence="2">
    <location>
        <begin position="178"/>
        <end position="190"/>
    </location>
</feature>
<accession>A0AAD5T5J3</accession>
<feature type="coiled-coil region" evidence="1">
    <location>
        <begin position="641"/>
        <end position="668"/>
    </location>
</feature>
<reference evidence="4" key="1">
    <citation type="submission" date="2020-05" db="EMBL/GenBank/DDBJ databases">
        <title>Phylogenomic resolution of chytrid fungi.</title>
        <authorList>
            <person name="Stajich J.E."/>
            <person name="Amses K."/>
            <person name="Simmons R."/>
            <person name="Seto K."/>
            <person name="Myers J."/>
            <person name="Bonds A."/>
            <person name="Quandt C.A."/>
            <person name="Barry K."/>
            <person name="Liu P."/>
            <person name="Grigoriev I."/>
            <person name="Longcore J.E."/>
            <person name="James T.Y."/>
        </authorList>
    </citation>
    <scope>NUCLEOTIDE SEQUENCE</scope>
    <source>
        <strain evidence="4">JEL0513</strain>
    </source>
</reference>
<dbReference type="InterPro" id="IPR003163">
    <property type="entry name" value="Tscrpt_reg_HTH_APSES-type"/>
</dbReference>
<name>A0AAD5T5J3_9FUNG</name>
<dbReference type="EMBL" id="JADGJH010000926">
    <property type="protein sequence ID" value="KAJ3120907.1"/>
    <property type="molecule type" value="Genomic_DNA"/>
</dbReference>
<dbReference type="GO" id="GO:0003677">
    <property type="term" value="F:DNA binding"/>
    <property type="evidence" value="ECO:0007669"/>
    <property type="project" value="InterPro"/>
</dbReference>
<feature type="region of interest" description="Disordered" evidence="2">
    <location>
        <begin position="143"/>
        <end position="163"/>
    </location>
</feature>
<dbReference type="InterPro" id="IPR036770">
    <property type="entry name" value="Ankyrin_rpt-contain_sf"/>
</dbReference>
<sequence>MGDTETEFAVLAAQQIGGATAVEMRVRGQALLRRVGSAQPINAAQVLALGGVADRAARARLIDAKLAAGWRVDRVSQGPARLLGVWISADNALLLAREYGVENAIEKLLEFDVGVKKLGQTSVPIAFKDKQLKRKDPIDIAQVPANPAKRVANSSSSSSPALPHSTTAKINFSVATTNSSSSSYSISSSINDDDVDDNDSVDDNIDIDIDDNESSDILPTSTSVQIPPIPKKYTAAVPLPSNFSMSVKIPDPFIRPKQSKLEQSKSFLMNLFLNPESEFELSPRVFAIPEGINIVAPLDSKGNTAFHWAASLGRVQTLGLLINALESDAIPKNFSGETPLMCTVNLENTCTTKSFKSVLKCLFKINENNHQDESSAVINSEHILAVISDVNHAKQTVFHHVVAAVPEKINTSTCEFYLESIKHVLKSAGIDLKNSKSTLLLDEKDWNFDTAVDIARRQINGCEKILGLLKDLGAKTAFSISKNAKNEDSKYMDVDATETTSKPEYFEPLSIPAVVKAKRLAIPTTKSNPEFIKEAVEIQNNALSMLEQLSQTYNSALLLQTDKLESLDPKIDALQSQIRSLRKENKDLRAQNIRISELAHRLALANRAIDSEKNTNLIAGAVPVSTTTVFIDNDIAATHSVESLQQEAERLQAQFKRGEERIRALGEEKTALSVNGVVGGNDYSKSVTDMRKIIAFSCNVPMDQIDEFIEPILEALKASSNSLADGHSNGKKLK</sequence>
<feature type="domain" description="HTH APSES-type" evidence="3">
    <location>
        <begin position="11"/>
        <end position="124"/>
    </location>
</feature>
<dbReference type="InterPro" id="IPR036887">
    <property type="entry name" value="HTH_APSES_sf"/>
</dbReference>
<gene>
    <name evidence="4" type="primary">SWI6_7</name>
    <name evidence="4" type="ORF">HK100_012602</name>
</gene>
<dbReference type="PANTHER" id="PTHR43828:SF10">
    <property type="entry name" value="ANKYRIN REPEAT-CONTAINING PROTEIN YAR1"/>
    <property type="match status" value="1"/>
</dbReference>
<evidence type="ECO:0000313" key="4">
    <source>
        <dbReference type="EMBL" id="KAJ3120907.1"/>
    </source>
</evidence>
<dbReference type="AlphaFoldDB" id="A0AAD5T5J3"/>
<dbReference type="SUPFAM" id="SSF48403">
    <property type="entry name" value="Ankyrin repeat"/>
    <property type="match status" value="1"/>
</dbReference>
<evidence type="ECO:0000313" key="5">
    <source>
        <dbReference type="Proteomes" id="UP001211907"/>
    </source>
</evidence>
<dbReference type="Gene3D" id="3.10.260.10">
    <property type="entry name" value="Transcription regulator HTH, APSES-type DNA-binding domain"/>
    <property type="match status" value="1"/>
</dbReference>
<evidence type="ECO:0000259" key="3">
    <source>
        <dbReference type="PROSITE" id="PS51299"/>
    </source>
</evidence>
<evidence type="ECO:0000256" key="2">
    <source>
        <dbReference type="SAM" id="MobiDB-lite"/>
    </source>
</evidence>
<evidence type="ECO:0000256" key="1">
    <source>
        <dbReference type="SAM" id="Coils"/>
    </source>
</evidence>
<dbReference type="SUPFAM" id="SSF54616">
    <property type="entry name" value="DNA-binding domain of Mlu1-box binding protein MBP1"/>
    <property type="match status" value="1"/>
</dbReference>
<dbReference type="InterPro" id="IPR051642">
    <property type="entry name" value="SWI6-like"/>
</dbReference>
<organism evidence="4 5">
    <name type="scientific">Physocladia obscura</name>
    <dbReference type="NCBI Taxonomy" id="109957"/>
    <lineage>
        <taxon>Eukaryota</taxon>
        <taxon>Fungi</taxon>
        <taxon>Fungi incertae sedis</taxon>
        <taxon>Chytridiomycota</taxon>
        <taxon>Chytridiomycota incertae sedis</taxon>
        <taxon>Chytridiomycetes</taxon>
        <taxon>Chytridiales</taxon>
        <taxon>Chytriomycetaceae</taxon>
        <taxon>Physocladia</taxon>
    </lineage>
</organism>
<dbReference type="GO" id="GO:0030907">
    <property type="term" value="C:MBF transcription complex"/>
    <property type="evidence" value="ECO:0007669"/>
    <property type="project" value="TreeGrafter"/>
</dbReference>
<feature type="compositionally biased region" description="Acidic residues" evidence="2">
    <location>
        <begin position="191"/>
        <end position="202"/>
    </location>
</feature>